<gene>
    <name evidence="3" type="ORF">AGERDE_LOCUS10339</name>
</gene>
<evidence type="ECO:0000313" key="3">
    <source>
        <dbReference type="EMBL" id="CAG8627009.1"/>
    </source>
</evidence>
<dbReference type="Gene3D" id="3.30.70.980">
    <property type="match status" value="2"/>
</dbReference>
<dbReference type="GO" id="GO:0008199">
    <property type="term" value="F:ferric iron binding"/>
    <property type="evidence" value="ECO:0007669"/>
    <property type="project" value="InterPro"/>
</dbReference>
<dbReference type="InterPro" id="IPR049083">
    <property type="entry name" value="TACO1_YebC_N"/>
</dbReference>
<keyword evidence="4" id="KW-1185">Reference proteome</keyword>
<protein>
    <submittedName>
        <fullName evidence="3">8334_t:CDS:1</fullName>
    </submittedName>
</protein>
<dbReference type="SUPFAM" id="SSF75625">
    <property type="entry name" value="YebC-like"/>
    <property type="match status" value="1"/>
</dbReference>
<comment type="similarity">
    <text evidence="1">Belongs to the TACO1 family.</text>
</comment>
<feature type="domain" description="Ferritin-like diiron" evidence="2">
    <location>
        <begin position="246"/>
        <end position="382"/>
    </location>
</feature>
<reference evidence="3" key="1">
    <citation type="submission" date="2021-06" db="EMBL/GenBank/DDBJ databases">
        <authorList>
            <person name="Kallberg Y."/>
            <person name="Tangrot J."/>
            <person name="Rosling A."/>
        </authorList>
    </citation>
    <scope>NUCLEOTIDE SEQUENCE</scope>
    <source>
        <strain evidence="3">MT106</strain>
    </source>
</reference>
<proteinExistence type="inferred from homology"/>
<sequence>MTKEIQLAVKTGGADPNLNIRLVAALGAAKKANVPKDNIENAIKRATGQKDENAIESITYEGYGPNGVAFIIETLTDNRNRTVKDIKSIFTKHGGSMSTVNWMFEKKGQIQFSKGNTQDSLDAMMENAMEIDGVEDIQELDDGLLGITCQNNTVNSISETLTKKYQYAVTSMRSGYIPTTTIPLVEDEERDKIMAKFVDTLNDHEDVVEFYNNAYKVYIKDKKRHDDDCCSDEDAFDLHDNLASKQNYSTAAEDQINAQILQEQIAAANYESIGAYFARDNIGLPERQHAQKLMQYQELRGGRIILHPIPAPQIEWQSAKNAVEASLDLEKDVNKSLLHLNSLAENNGDSQLVSYIRTEFLSEQVRSIEEFAKMITHLNRVGGDGLGLYLFDQNLLENGRIG</sequence>
<comment type="caution">
    <text evidence="3">The sequence shown here is derived from an EMBL/GenBank/DDBJ whole genome shotgun (WGS) entry which is preliminary data.</text>
</comment>
<dbReference type="InterPro" id="IPR012347">
    <property type="entry name" value="Ferritin-like"/>
</dbReference>
<dbReference type="InterPro" id="IPR009078">
    <property type="entry name" value="Ferritin-like_SF"/>
</dbReference>
<dbReference type="GO" id="GO:0005739">
    <property type="term" value="C:mitochondrion"/>
    <property type="evidence" value="ECO:0007669"/>
    <property type="project" value="TreeGrafter"/>
</dbReference>
<dbReference type="CDD" id="cd01056">
    <property type="entry name" value="Euk_Ferritin"/>
    <property type="match status" value="1"/>
</dbReference>
<dbReference type="InterPro" id="IPR002876">
    <property type="entry name" value="Transcrip_reg_TACO1-like"/>
</dbReference>
<dbReference type="InterPro" id="IPR048300">
    <property type="entry name" value="TACO1_YebC-like_2nd/3rd_dom"/>
</dbReference>
<dbReference type="PROSITE" id="PS50905">
    <property type="entry name" value="FERRITIN_LIKE"/>
    <property type="match status" value="1"/>
</dbReference>
<evidence type="ECO:0000313" key="4">
    <source>
        <dbReference type="Proteomes" id="UP000789831"/>
    </source>
</evidence>
<dbReference type="Proteomes" id="UP000789831">
    <property type="component" value="Unassembled WGS sequence"/>
</dbReference>
<dbReference type="InterPro" id="IPR009040">
    <property type="entry name" value="Ferritin-like_diiron"/>
</dbReference>
<dbReference type="PANTHER" id="PTHR12532">
    <property type="entry name" value="TRANSLATIONAL ACTIVATOR OF CYTOCHROME C OXIDASE 1"/>
    <property type="match status" value="1"/>
</dbReference>
<dbReference type="Pfam" id="PF20772">
    <property type="entry name" value="TACO1_YebC_N"/>
    <property type="match status" value="1"/>
</dbReference>
<dbReference type="SUPFAM" id="SSF47240">
    <property type="entry name" value="Ferritin-like"/>
    <property type="match status" value="1"/>
</dbReference>
<dbReference type="Pfam" id="PF00210">
    <property type="entry name" value="Ferritin"/>
    <property type="match status" value="1"/>
</dbReference>
<dbReference type="Gene3D" id="1.20.1260.10">
    <property type="match status" value="1"/>
</dbReference>
<dbReference type="InterPro" id="IPR008331">
    <property type="entry name" value="Ferritin_DPS_dom"/>
</dbReference>
<dbReference type="InterPro" id="IPR029072">
    <property type="entry name" value="YebC-like"/>
</dbReference>
<dbReference type="EMBL" id="CAJVPL010003140">
    <property type="protein sequence ID" value="CAG8627009.1"/>
    <property type="molecule type" value="Genomic_DNA"/>
</dbReference>
<dbReference type="Pfam" id="PF01709">
    <property type="entry name" value="Transcrip_reg"/>
    <property type="match status" value="1"/>
</dbReference>
<evidence type="ECO:0000256" key="1">
    <source>
        <dbReference type="ARBA" id="ARBA00008724"/>
    </source>
</evidence>
<evidence type="ECO:0000259" key="2">
    <source>
        <dbReference type="PROSITE" id="PS50905"/>
    </source>
</evidence>
<dbReference type="InterPro" id="IPR017856">
    <property type="entry name" value="Integrase-like_N"/>
</dbReference>
<name>A0A9N9D5N3_9GLOM</name>
<dbReference type="PANTHER" id="PTHR12532:SF0">
    <property type="entry name" value="TRANSLATIONAL ACTIVATOR OF CYTOCHROME C OXIDASE 1"/>
    <property type="match status" value="1"/>
</dbReference>
<dbReference type="Gene3D" id="1.10.10.200">
    <property type="match status" value="1"/>
</dbReference>
<dbReference type="OrthoDB" id="2017544at2759"/>
<dbReference type="AlphaFoldDB" id="A0A9N9D5N3"/>
<organism evidence="3 4">
    <name type="scientific">Ambispora gerdemannii</name>
    <dbReference type="NCBI Taxonomy" id="144530"/>
    <lineage>
        <taxon>Eukaryota</taxon>
        <taxon>Fungi</taxon>
        <taxon>Fungi incertae sedis</taxon>
        <taxon>Mucoromycota</taxon>
        <taxon>Glomeromycotina</taxon>
        <taxon>Glomeromycetes</taxon>
        <taxon>Archaeosporales</taxon>
        <taxon>Ambisporaceae</taxon>
        <taxon>Ambispora</taxon>
    </lineage>
</organism>
<accession>A0A9N9D5N3</accession>
<dbReference type="InterPro" id="IPR026564">
    <property type="entry name" value="Transcrip_reg_TACO1-like_dom3"/>
</dbReference>
<feature type="non-terminal residue" evidence="3">
    <location>
        <position position="402"/>
    </location>
</feature>